<organism evidence="2 3">
    <name type="scientific">Collimonas arenae</name>
    <dbReference type="NCBI Taxonomy" id="279058"/>
    <lineage>
        <taxon>Bacteria</taxon>
        <taxon>Pseudomonadati</taxon>
        <taxon>Pseudomonadota</taxon>
        <taxon>Betaproteobacteria</taxon>
        <taxon>Burkholderiales</taxon>
        <taxon>Oxalobacteraceae</taxon>
        <taxon>Collimonas</taxon>
    </lineage>
</organism>
<keyword evidence="2" id="KW-0449">Lipoprotein</keyword>
<proteinExistence type="predicted"/>
<dbReference type="OrthoDB" id="9976238at2"/>
<dbReference type="RefSeq" id="WP_061533686.1">
    <property type="nucleotide sequence ID" value="NZ_CP013235.1"/>
</dbReference>
<keyword evidence="1" id="KW-0732">Signal</keyword>
<reference evidence="2 3" key="1">
    <citation type="submission" date="2015-11" db="EMBL/GenBank/DDBJ databases">
        <title>Exploring the genomic traits of fungus-feeding bacterial genus Collimonas.</title>
        <authorList>
            <person name="Song C."/>
            <person name="Schmidt R."/>
            <person name="de Jager V."/>
            <person name="Krzyzanowska D."/>
            <person name="Jongedijk E."/>
            <person name="Cankar K."/>
            <person name="Beekwilder J."/>
            <person name="van Veen A."/>
            <person name="de Boer W."/>
            <person name="van Veen J.A."/>
            <person name="Garbeva P."/>
        </authorList>
    </citation>
    <scope>NUCLEOTIDE SEQUENCE [LARGE SCALE GENOMIC DNA]</scope>
    <source>
        <strain evidence="2 3">Ter282</strain>
    </source>
</reference>
<feature type="signal peptide" evidence="1">
    <location>
        <begin position="1"/>
        <end position="22"/>
    </location>
</feature>
<feature type="chain" id="PRO_5007277175" evidence="1">
    <location>
        <begin position="23"/>
        <end position="107"/>
    </location>
</feature>
<dbReference type="Proteomes" id="UP000071778">
    <property type="component" value="Chromosome"/>
</dbReference>
<evidence type="ECO:0000313" key="2">
    <source>
        <dbReference type="EMBL" id="AMP10423.1"/>
    </source>
</evidence>
<keyword evidence="3" id="KW-1185">Reference proteome</keyword>
<dbReference type="PATRIC" id="fig|279058.17.peg.2936"/>
<evidence type="ECO:0000313" key="3">
    <source>
        <dbReference type="Proteomes" id="UP000071778"/>
    </source>
</evidence>
<dbReference type="EMBL" id="CP013235">
    <property type="protein sequence ID" value="AMP10423.1"/>
    <property type="molecule type" value="Genomic_DNA"/>
</dbReference>
<accession>A0A127PRZ1</accession>
<protein>
    <submittedName>
        <fullName evidence="2">Putative lipoprotein</fullName>
    </submittedName>
</protein>
<dbReference type="PROSITE" id="PS51257">
    <property type="entry name" value="PROKAR_LIPOPROTEIN"/>
    <property type="match status" value="1"/>
</dbReference>
<evidence type="ECO:0000256" key="1">
    <source>
        <dbReference type="SAM" id="SignalP"/>
    </source>
</evidence>
<name>A0A127PRZ1_9BURK</name>
<dbReference type="AlphaFoldDB" id="A0A127PRZ1"/>
<sequence length="107" mass="11282">MMKKAIVVTILAALCGCSVPLAPEAKQVRLISDAEKQRCEFIRLLTVNQRVGPDKAGNAMRSILNATAAAGGNGFYLVSSSTNWEDGATVVGEALLCNTVMQISPSK</sequence>
<gene>
    <name evidence="2" type="ORF">CAter282_2693</name>
</gene>